<organism evidence="2 3">
    <name type="scientific">Parasitella parasitica</name>
    <dbReference type="NCBI Taxonomy" id="35722"/>
    <lineage>
        <taxon>Eukaryota</taxon>
        <taxon>Fungi</taxon>
        <taxon>Fungi incertae sedis</taxon>
        <taxon>Mucoromycota</taxon>
        <taxon>Mucoromycotina</taxon>
        <taxon>Mucoromycetes</taxon>
        <taxon>Mucorales</taxon>
        <taxon>Mucorineae</taxon>
        <taxon>Mucoraceae</taxon>
        <taxon>Parasitella</taxon>
    </lineage>
</organism>
<accession>A0A0B7MZP4</accession>
<dbReference type="EMBL" id="LN726233">
    <property type="protein sequence ID" value="CEP11491.1"/>
    <property type="molecule type" value="Genomic_DNA"/>
</dbReference>
<feature type="non-terminal residue" evidence="2">
    <location>
        <position position="196"/>
    </location>
</feature>
<reference evidence="2 3" key="1">
    <citation type="submission" date="2014-09" db="EMBL/GenBank/DDBJ databases">
        <authorList>
            <person name="Ellenberger Sabrina"/>
        </authorList>
    </citation>
    <scope>NUCLEOTIDE SEQUENCE [LARGE SCALE GENOMIC DNA]</scope>
    <source>
        <strain evidence="2 3">CBS 412.66</strain>
    </source>
</reference>
<keyword evidence="1" id="KW-0472">Membrane</keyword>
<sequence>MLLVSRGADSPANACSSVTVDISKTVVAEPCCNISHAEQDCSCLAVERRALIVPAGAPAESIAMAHPAPVLASSSAVCAASVPSAAPGARSAAVAPVASSVAPPVFSPVASPAASPVSPVASPVSPVASHVALPVASPAASPVASPAASPAASPVSWRTGASSSAAAADYLVSVLPLLAIYLVALLALHQLYLALM</sequence>
<evidence type="ECO:0000313" key="3">
    <source>
        <dbReference type="Proteomes" id="UP000054107"/>
    </source>
</evidence>
<keyword evidence="1" id="KW-1133">Transmembrane helix</keyword>
<dbReference type="AlphaFoldDB" id="A0A0B7MZP4"/>
<keyword evidence="3" id="KW-1185">Reference proteome</keyword>
<dbReference type="Proteomes" id="UP000054107">
    <property type="component" value="Unassembled WGS sequence"/>
</dbReference>
<evidence type="ECO:0000313" key="2">
    <source>
        <dbReference type="EMBL" id="CEP11491.1"/>
    </source>
</evidence>
<keyword evidence="1" id="KW-0812">Transmembrane</keyword>
<gene>
    <name evidence="2" type="primary">PARPA_05333.1 scaffold 17252</name>
</gene>
<proteinExistence type="predicted"/>
<feature type="transmembrane region" description="Helical" evidence="1">
    <location>
        <begin position="170"/>
        <end position="195"/>
    </location>
</feature>
<evidence type="ECO:0000256" key="1">
    <source>
        <dbReference type="SAM" id="Phobius"/>
    </source>
</evidence>
<name>A0A0B7MZP4_9FUNG</name>
<protein>
    <submittedName>
        <fullName evidence="2">Uncharacterized protein</fullName>
    </submittedName>
</protein>